<evidence type="ECO:0000313" key="1">
    <source>
        <dbReference type="EMBL" id="KAJ8648289.1"/>
    </source>
</evidence>
<accession>A0ACC2MRH5</accession>
<proteinExistence type="predicted"/>
<reference evidence="1 2" key="1">
    <citation type="journal article" date="2022" name="Hortic Res">
        <title>A haplotype resolved chromosomal level avocado genome allows analysis of novel avocado genes.</title>
        <authorList>
            <person name="Nath O."/>
            <person name="Fletcher S.J."/>
            <person name="Hayward A."/>
            <person name="Shaw L.M."/>
            <person name="Masouleh A.K."/>
            <person name="Furtado A."/>
            <person name="Henry R.J."/>
            <person name="Mitter N."/>
        </authorList>
    </citation>
    <scope>NUCLEOTIDE SEQUENCE [LARGE SCALE GENOMIC DNA]</scope>
    <source>
        <strain evidence="2">cv. Hass</strain>
    </source>
</reference>
<gene>
    <name evidence="1" type="ORF">MRB53_001312</name>
</gene>
<comment type="caution">
    <text evidence="1">The sequence shown here is derived from an EMBL/GenBank/DDBJ whole genome shotgun (WGS) entry which is preliminary data.</text>
</comment>
<dbReference type="Proteomes" id="UP001234297">
    <property type="component" value="Chromosome 1"/>
</dbReference>
<sequence>MLTYASVATYVRRGRFLCATRIHWLLLWFVGDKLLRVQCPTRVSGPPRLLNFSVPPCRVTGNRNPVVHALLPCCGTHVNCVWPTVQKSHPVIRLATTDLNVNGSVC</sequence>
<keyword evidence="2" id="KW-1185">Reference proteome</keyword>
<evidence type="ECO:0000313" key="2">
    <source>
        <dbReference type="Proteomes" id="UP001234297"/>
    </source>
</evidence>
<organism evidence="1 2">
    <name type="scientific">Persea americana</name>
    <name type="common">Avocado</name>
    <dbReference type="NCBI Taxonomy" id="3435"/>
    <lineage>
        <taxon>Eukaryota</taxon>
        <taxon>Viridiplantae</taxon>
        <taxon>Streptophyta</taxon>
        <taxon>Embryophyta</taxon>
        <taxon>Tracheophyta</taxon>
        <taxon>Spermatophyta</taxon>
        <taxon>Magnoliopsida</taxon>
        <taxon>Magnoliidae</taxon>
        <taxon>Laurales</taxon>
        <taxon>Lauraceae</taxon>
        <taxon>Persea</taxon>
    </lineage>
</organism>
<dbReference type="EMBL" id="CM056809">
    <property type="protein sequence ID" value="KAJ8648289.1"/>
    <property type="molecule type" value="Genomic_DNA"/>
</dbReference>
<name>A0ACC2MRH5_PERAE</name>
<protein>
    <submittedName>
        <fullName evidence="1">Uncharacterized protein</fullName>
    </submittedName>
</protein>